<evidence type="ECO:0000256" key="1">
    <source>
        <dbReference type="SAM" id="MobiDB-lite"/>
    </source>
</evidence>
<keyword evidence="3" id="KW-1185">Reference proteome</keyword>
<name>A0A9W8TQZ6_9PEZI</name>
<accession>A0A9W8TQZ6</accession>
<evidence type="ECO:0000313" key="3">
    <source>
        <dbReference type="Proteomes" id="UP001148614"/>
    </source>
</evidence>
<sequence>MIKDEQHYIRVRNGKAWFISDHLELRQPWVQRWTELVQEMMPHLPDLDMVLNVMDETRVLVPWEEMNDYVAKEQSQRIIFHPSDAVTEYTKYQDEPTENDEPAIKVKWIGGEEHQYWDHYRVTCPPDTPGRNVTSLEKLDRPPVYPTEPMPFAVDGFIQNFTASSDPCLQPHLRGMHGTFIESVSMSTTHSLFPMFGGCKLPGNNEILIPAGMILDSYDLFSGGESHGGEWTTKKDSLVWRGVASGGRHKEDNWWGFQRLRFIQMMNGTTVSQLEAGEDAAPTFVLPQREEYQTEAQKNGTLGEWISSFSDSAFVAFECFPRQDGRTLLVPRPLSRAARLDPHERPVRLQVPAGHRRELVQRAFPRLHAQHEPRAQVHHLRRVARQPARPLGALRALRQQLHRYLRYPRILPARPRRGGLQDRRGGPRVVRESDEEGGHETVRLETAFGICEGYGSGEGEIGICE</sequence>
<feature type="region of interest" description="Disordered" evidence="1">
    <location>
        <begin position="415"/>
        <end position="438"/>
    </location>
</feature>
<feature type="compositionally biased region" description="Basic and acidic residues" evidence="1">
    <location>
        <begin position="419"/>
        <end position="438"/>
    </location>
</feature>
<gene>
    <name evidence="2" type="ORF">NPX13_g1797</name>
</gene>
<evidence type="ECO:0000313" key="2">
    <source>
        <dbReference type="EMBL" id="KAJ3578770.1"/>
    </source>
</evidence>
<organism evidence="2 3">
    <name type="scientific">Xylaria arbuscula</name>
    <dbReference type="NCBI Taxonomy" id="114810"/>
    <lineage>
        <taxon>Eukaryota</taxon>
        <taxon>Fungi</taxon>
        <taxon>Dikarya</taxon>
        <taxon>Ascomycota</taxon>
        <taxon>Pezizomycotina</taxon>
        <taxon>Sordariomycetes</taxon>
        <taxon>Xylariomycetidae</taxon>
        <taxon>Xylariales</taxon>
        <taxon>Xylariaceae</taxon>
        <taxon>Xylaria</taxon>
    </lineage>
</organism>
<reference evidence="2" key="1">
    <citation type="submission" date="2022-07" db="EMBL/GenBank/DDBJ databases">
        <title>Genome Sequence of Xylaria arbuscula.</title>
        <authorList>
            <person name="Buettner E."/>
        </authorList>
    </citation>
    <scope>NUCLEOTIDE SEQUENCE</scope>
    <source>
        <strain evidence="2">VT107</strain>
    </source>
</reference>
<comment type="caution">
    <text evidence="2">The sequence shown here is derived from an EMBL/GenBank/DDBJ whole genome shotgun (WGS) entry which is preliminary data.</text>
</comment>
<proteinExistence type="predicted"/>
<dbReference type="EMBL" id="JANPWZ010000172">
    <property type="protein sequence ID" value="KAJ3578770.1"/>
    <property type="molecule type" value="Genomic_DNA"/>
</dbReference>
<dbReference type="Proteomes" id="UP001148614">
    <property type="component" value="Unassembled WGS sequence"/>
</dbReference>
<protein>
    <submittedName>
        <fullName evidence="2">Uncharacterized protein</fullName>
    </submittedName>
</protein>
<dbReference type="VEuPathDB" id="FungiDB:F4678DRAFT_177953"/>
<dbReference type="AlphaFoldDB" id="A0A9W8TQZ6"/>